<gene>
    <name evidence="2" type="ORF">STRTUCAR8_06065</name>
</gene>
<dbReference type="Proteomes" id="UP000010931">
    <property type="component" value="Unassembled WGS sequence"/>
</dbReference>
<keyword evidence="1" id="KW-1133">Transmembrane helix</keyword>
<evidence type="ECO:0000313" key="2">
    <source>
        <dbReference type="EMBL" id="ELP67328.1"/>
    </source>
</evidence>
<evidence type="ECO:0000313" key="3">
    <source>
        <dbReference type="Proteomes" id="UP000010931"/>
    </source>
</evidence>
<reference evidence="2 3" key="1">
    <citation type="journal article" date="2011" name="Plasmid">
        <title>Streptomyces turgidiscabies Car8 contains a modular pathogenicity island that shares virulence genes with other actinobacterial plant pathogens.</title>
        <authorList>
            <person name="Huguet-Tapia J.C."/>
            <person name="Badger J.H."/>
            <person name="Loria R."/>
            <person name="Pettis G.S."/>
        </authorList>
    </citation>
    <scope>NUCLEOTIDE SEQUENCE [LARGE SCALE GENOMIC DNA]</scope>
    <source>
        <strain evidence="2 3">Car8</strain>
    </source>
</reference>
<dbReference type="PATRIC" id="fig|698760.3.peg.3934"/>
<dbReference type="AlphaFoldDB" id="L7F6W7"/>
<evidence type="ECO:0000256" key="1">
    <source>
        <dbReference type="SAM" id="Phobius"/>
    </source>
</evidence>
<feature type="transmembrane region" description="Helical" evidence="1">
    <location>
        <begin position="83"/>
        <end position="104"/>
    </location>
</feature>
<protein>
    <submittedName>
        <fullName evidence="2">Uncharacterized protein</fullName>
    </submittedName>
</protein>
<name>L7F6W7_STRT8</name>
<comment type="caution">
    <text evidence="2">The sequence shown here is derived from an EMBL/GenBank/DDBJ whole genome shotgun (WGS) entry which is preliminary data.</text>
</comment>
<dbReference type="GeneID" id="97400186"/>
<feature type="transmembrane region" description="Helical" evidence="1">
    <location>
        <begin position="116"/>
        <end position="138"/>
    </location>
</feature>
<organism evidence="2 3">
    <name type="scientific">Streptomyces turgidiscabies (strain Car8)</name>
    <dbReference type="NCBI Taxonomy" id="698760"/>
    <lineage>
        <taxon>Bacteria</taxon>
        <taxon>Bacillati</taxon>
        <taxon>Actinomycetota</taxon>
        <taxon>Actinomycetes</taxon>
        <taxon>Kitasatosporales</taxon>
        <taxon>Streptomycetaceae</taxon>
        <taxon>Streptomyces</taxon>
    </lineage>
</organism>
<keyword evidence="1" id="KW-0472">Membrane</keyword>
<accession>L7F6W7</accession>
<dbReference type="RefSeq" id="WP_006377552.1">
    <property type="nucleotide sequence ID" value="NZ_AEJB01000292.1"/>
</dbReference>
<sequence length="166" mass="17945">MAYAGISLYGVGDQPTTMFAHVLGVKGVAVVTTTNRVQRLPLRPAQGSRAERITCEACHSRFQLVLHSVAVTRGKRVRYLVRGLLGVPLGVFLIWLTFGVGITSGNPQEDNTIAPWAVPAFFGGLVLAVTGLAAILMSRKYDGVDKLRRLTEDGTASRLTQGHRLM</sequence>
<proteinExistence type="predicted"/>
<keyword evidence="1" id="KW-0812">Transmembrane</keyword>
<keyword evidence="3" id="KW-1185">Reference proteome</keyword>
<dbReference type="EMBL" id="AEJB01000292">
    <property type="protein sequence ID" value="ELP67328.1"/>
    <property type="molecule type" value="Genomic_DNA"/>
</dbReference>